<evidence type="ECO:0000313" key="3">
    <source>
        <dbReference type="EMBL" id="SFM86548.1"/>
    </source>
</evidence>
<feature type="chain" id="PRO_5017368820" evidence="1">
    <location>
        <begin position="30"/>
        <end position="180"/>
    </location>
</feature>
<name>A0A1I4UC59_9GAMM</name>
<sequence length="180" mass="20295">MQAIIRHCQMRAVSVVFLLALLCLGKAQADWKASLPEVEVIGQGSFSWFGLPIYSARLWASEPDQLFEQPFALELTYAREISRERLVSTSVDEIRRVQGRRVADDHLQRWAAEMRQAFVDVSPGKQIIGVHLPGAGSRFYVDGQLQHVVADEAFSRAFFSIWLDPKTRSPALRQALLGLD</sequence>
<dbReference type="STRING" id="1720063.SAMN05216217_12014"/>
<keyword evidence="3" id="KW-0413">Isomerase</keyword>
<evidence type="ECO:0000256" key="1">
    <source>
        <dbReference type="SAM" id="SignalP"/>
    </source>
</evidence>
<dbReference type="GO" id="GO:0016853">
    <property type="term" value="F:isomerase activity"/>
    <property type="evidence" value="ECO:0007669"/>
    <property type="project" value="UniProtKB-KW"/>
</dbReference>
<evidence type="ECO:0000259" key="2">
    <source>
        <dbReference type="Pfam" id="PF16036"/>
    </source>
</evidence>
<dbReference type="Pfam" id="PF16036">
    <property type="entry name" value="Chalcone_3"/>
    <property type="match status" value="1"/>
</dbReference>
<feature type="domain" description="Chalcone isomerase" evidence="2">
    <location>
        <begin position="64"/>
        <end position="178"/>
    </location>
</feature>
<keyword evidence="1" id="KW-0732">Signal</keyword>
<accession>A0A1I4UC59</accession>
<dbReference type="InterPro" id="IPR016087">
    <property type="entry name" value="Chalcone_isomerase"/>
</dbReference>
<gene>
    <name evidence="3" type="ORF">SAMN05216217_12014</name>
</gene>
<organism evidence="3 4">
    <name type="scientific">Halopseudomonas yangmingensis</name>
    <dbReference type="NCBI Taxonomy" id="1720063"/>
    <lineage>
        <taxon>Bacteria</taxon>
        <taxon>Pseudomonadati</taxon>
        <taxon>Pseudomonadota</taxon>
        <taxon>Gammaproteobacteria</taxon>
        <taxon>Pseudomonadales</taxon>
        <taxon>Pseudomonadaceae</taxon>
        <taxon>Halopseudomonas</taxon>
    </lineage>
</organism>
<evidence type="ECO:0000313" key="4">
    <source>
        <dbReference type="Proteomes" id="UP000243629"/>
    </source>
</evidence>
<proteinExistence type="predicted"/>
<dbReference type="AlphaFoldDB" id="A0A1I4UC59"/>
<reference evidence="4" key="1">
    <citation type="submission" date="2016-10" db="EMBL/GenBank/DDBJ databases">
        <authorList>
            <person name="Varghese N."/>
            <person name="Submissions S."/>
        </authorList>
    </citation>
    <scope>NUCLEOTIDE SEQUENCE [LARGE SCALE GENOMIC DNA]</scope>
    <source>
        <strain evidence="4">DSM 24213</strain>
    </source>
</reference>
<keyword evidence="4" id="KW-1185">Reference proteome</keyword>
<dbReference type="Proteomes" id="UP000243629">
    <property type="component" value="Unassembled WGS sequence"/>
</dbReference>
<protein>
    <submittedName>
        <fullName evidence="3">Chalcone isomerase-like</fullName>
    </submittedName>
</protein>
<feature type="signal peptide" evidence="1">
    <location>
        <begin position="1"/>
        <end position="29"/>
    </location>
</feature>
<dbReference type="OrthoDB" id="8527419at2"/>
<dbReference type="EMBL" id="FOUI01000020">
    <property type="protein sequence ID" value="SFM86548.1"/>
    <property type="molecule type" value="Genomic_DNA"/>
</dbReference>
<dbReference type="RefSeq" id="WP_093478695.1">
    <property type="nucleotide sequence ID" value="NZ_FOUI01000020.1"/>
</dbReference>